<evidence type="ECO:0000313" key="5">
    <source>
        <dbReference type="EMBL" id="MDA0180082.1"/>
    </source>
</evidence>
<dbReference type="GO" id="GO:0000287">
    <property type="term" value="F:magnesium ion binding"/>
    <property type="evidence" value="ECO:0007669"/>
    <property type="project" value="UniProtKB-ARBA"/>
</dbReference>
<reference evidence="5" key="1">
    <citation type="submission" date="2022-10" db="EMBL/GenBank/DDBJ databases">
        <title>The WGS of Solirubrobacter phytolaccae KCTC 29190.</title>
        <authorList>
            <person name="Jiang Z."/>
        </authorList>
    </citation>
    <scope>NUCLEOTIDE SEQUENCE</scope>
    <source>
        <strain evidence="5">KCTC 29190</strain>
    </source>
</reference>
<dbReference type="EMBL" id="JAPDDP010000009">
    <property type="protein sequence ID" value="MDA0180082.1"/>
    <property type="molecule type" value="Genomic_DNA"/>
</dbReference>
<comment type="cofactor">
    <cofactor evidence="1">
        <name>thiamine diphosphate</name>
        <dbReference type="ChEBI" id="CHEBI:58937"/>
    </cofactor>
</comment>
<evidence type="ECO:0000313" key="6">
    <source>
        <dbReference type="Proteomes" id="UP001147653"/>
    </source>
</evidence>
<dbReference type="SUPFAM" id="SSF52518">
    <property type="entry name" value="Thiamin diphosphate-binding fold (THDP-binding)"/>
    <property type="match status" value="1"/>
</dbReference>
<evidence type="ECO:0000256" key="2">
    <source>
        <dbReference type="ARBA" id="ARBA00007131"/>
    </source>
</evidence>
<sequence length="277" mass="29535">MSQVRVQPTADAIRAGARAIRRRNVEIVNAAGLGHIGGDLSAADILATLYLGVLNVDPDQPDDPERDRYIQSKGHASGVLYTTLAAAGFIPDSLLDTYMADGSPLNGHPDRNKVPGVETNTGPLGHGLPVAVGTAIAAKLDASPRRTYVLCGDGELQEGSNWEAIMAAGHRGLDNLVAIIDRNGLQQGARTEATNALDPLDAKFAAFGWAVRTVDGHDIDELLATFRAAPFERGRPSCVIAHTRKGRGVSFIEDRVEWHHKVPSAEQTAQAIEELSE</sequence>
<dbReference type="CDD" id="cd02012">
    <property type="entry name" value="TPP_TK"/>
    <property type="match status" value="1"/>
</dbReference>
<dbReference type="InterPro" id="IPR029061">
    <property type="entry name" value="THDP-binding"/>
</dbReference>
<dbReference type="PANTHER" id="PTHR47514:SF1">
    <property type="entry name" value="TRANSKETOLASE N-TERMINAL SECTION-RELATED"/>
    <property type="match status" value="1"/>
</dbReference>
<dbReference type="Pfam" id="PF00456">
    <property type="entry name" value="Transketolase_N"/>
    <property type="match status" value="1"/>
</dbReference>
<gene>
    <name evidence="5" type="ORF">OJ997_07225</name>
</gene>
<dbReference type="Gene3D" id="3.40.50.970">
    <property type="match status" value="1"/>
</dbReference>
<proteinExistence type="inferred from homology"/>
<dbReference type="RefSeq" id="WP_270024392.1">
    <property type="nucleotide sequence ID" value="NZ_JAPDDP010000009.1"/>
</dbReference>
<dbReference type="InterPro" id="IPR005474">
    <property type="entry name" value="Transketolase_N"/>
</dbReference>
<evidence type="ECO:0000256" key="1">
    <source>
        <dbReference type="ARBA" id="ARBA00001964"/>
    </source>
</evidence>
<name>A0A9X3N8A0_9ACTN</name>
<organism evidence="5 6">
    <name type="scientific">Solirubrobacter phytolaccae</name>
    <dbReference type="NCBI Taxonomy" id="1404360"/>
    <lineage>
        <taxon>Bacteria</taxon>
        <taxon>Bacillati</taxon>
        <taxon>Actinomycetota</taxon>
        <taxon>Thermoleophilia</taxon>
        <taxon>Solirubrobacterales</taxon>
        <taxon>Solirubrobacteraceae</taxon>
        <taxon>Solirubrobacter</taxon>
    </lineage>
</organism>
<keyword evidence="3" id="KW-0786">Thiamine pyrophosphate</keyword>
<evidence type="ECO:0000256" key="3">
    <source>
        <dbReference type="ARBA" id="ARBA00023052"/>
    </source>
</evidence>
<comment type="caution">
    <text evidence="5">The sequence shown here is derived from an EMBL/GenBank/DDBJ whole genome shotgun (WGS) entry which is preliminary data.</text>
</comment>
<evidence type="ECO:0000259" key="4">
    <source>
        <dbReference type="Pfam" id="PF00456"/>
    </source>
</evidence>
<protein>
    <submittedName>
        <fullName evidence="5">Transketolase</fullName>
    </submittedName>
</protein>
<accession>A0A9X3N8A0</accession>
<feature type="domain" description="Transketolase N-terminal" evidence="4">
    <location>
        <begin position="17"/>
        <end position="266"/>
    </location>
</feature>
<dbReference type="PANTHER" id="PTHR47514">
    <property type="entry name" value="TRANSKETOLASE N-TERMINAL SECTION-RELATED"/>
    <property type="match status" value="1"/>
</dbReference>
<dbReference type="Proteomes" id="UP001147653">
    <property type="component" value="Unassembled WGS sequence"/>
</dbReference>
<keyword evidence="6" id="KW-1185">Reference proteome</keyword>
<comment type="similarity">
    <text evidence="2">Belongs to the transketolase family.</text>
</comment>
<dbReference type="AlphaFoldDB" id="A0A9X3N8A0"/>